<reference evidence="2 3" key="1">
    <citation type="submission" date="2019-03" db="EMBL/GenBank/DDBJ databases">
        <title>First draft genome of Liparis tanakae, snailfish: a comprehensive survey of snailfish specific genes.</title>
        <authorList>
            <person name="Kim W."/>
            <person name="Song I."/>
            <person name="Jeong J.-H."/>
            <person name="Kim D."/>
            <person name="Kim S."/>
            <person name="Ryu S."/>
            <person name="Song J.Y."/>
            <person name="Lee S.K."/>
        </authorList>
    </citation>
    <scope>NUCLEOTIDE SEQUENCE [LARGE SCALE GENOMIC DNA]</scope>
    <source>
        <tissue evidence="2">Muscle</tissue>
    </source>
</reference>
<name>A0A4Z2GGG7_9TELE</name>
<accession>A0A4Z2GGG7</accession>
<dbReference type="AlphaFoldDB" id="A0A4Z2GGG7"/>
<keyword evidence="3" id="KW-1185">Reference proteome</keyword>
<organism evidence="2 3">
    <name type="scientific">Liparis tanakae</name>
    <name type="common">Tanaka's snailfish</name>
    <dbReference type="NCBI Taxonomy" id="230148"/>
    <lineage>
        <taxon>Eukaryota</taxon>
        <taxon>Metazoa</taxon>
        <taxon>Chordata</taxon>
        <taxon>Craniata</taxon>
        <taxon>Vertebrata</taxon>
        <taxon>Euteleostomi</taxon>
        <taxon>Actinopterygii</taxon>
        <taxon>Neopterygii</taxon>
        <taxon>Teleostei</taxon>
        <taxon>Neoteleostei</taxon>
        <taxon>Acanthomorphata</taxon>
        <taxon>Eupercaria</taxon>
        <taxon>Perciformes</taxon>
        <taxon>Cottioidei</taxon>
        <taxon>Cottales</taxon>
        <taxon>Liparidae</taxon>
        <taxon>Liparis</taxon>
    </lineage>
</organism>
<evidence type="ECO:0000313" key="2">
    <source>
        <dbReference type="EMBL" id="TNN52519.1"/>
    </source>
</evidence>
<evidence type="ECO:0000256" key="1">
    <source>
        <dbReference type="SAM" id="MobiDB-lite"/>
    </source>
</evidence>
<dbReference type="Proteomes" id="UP000314294">
    <property type="component" value="Unassembled WGS sequence"/>
</dbReference>
<comment type="caution">
    <text evidence="2">The sequence shown here is derived from an EMBL/GenBank/DDBJ whole genome shotgun (WGS) entry which is preliminary data.</text>
</comment>
<dbReference type="EMBL" id="SRLO01000544">
    <property type="protein sequence ID" value="TNN52519.1"/>
    <property type="molecule type" value="Genomic_DNA"/>
</dbReference>
<proteinExistence type="predicted"/>
<protein>
    <submittedName>
        <fullName evidence="2">Uncharacterized protein</fullName>
    </submittedName>
</protein>
<gene>
    <name evidence="2" type="ORF">EYF80_037286</name>
</gene>
<feature type="region of interest" description="Disordered" evidence="1">
    <location>
        <begin position="135"/>
        <end position="155"/>
    </location>
</feature>
<evidence type="ECO:0000313" key="3">
    <source>
        <dbReference type="Proteomes" id="UP000314294"/>
    </source>
</evidence>
<sequence length="242" mass="26072">MSLQSLTNSIPAHLSVFPSGTPNHWTTPYTVSPELDTTSTMEPRFFTTAGKWPFLCFTTTRSPDDNSQTAANSCGLHSSSRRLLAVETKSSSCAWWRVSGHVSSRLTVPPLLGLPALPAPPSLLPYSSPVSSPGCSSACTRPTQPRQKPFLDLPRTTMKNFSPTPAPGSIAPPVRGDYSATGFRPGVTGVDCQLKAGGSDVRASLFLLVPNPQEKSRMRLLRMTPDPVMILLPNGVLKELRL</sequence>